<keyword evidence="3" id="KW-1185">Reference proteome</keyword>
<dbReference type="InParanoid" id="A0A4R2PUI5"/>
<comment type="caution">
    <text evidence="2">The sequence shown here is derived from an EMBL/GenBank/DDBJ whole genome shotgun (WGS) entry which is preliminary data.</text>
</comment>
<evidence type="ECO:0000313" key="3">
    <source>
        <dbReference type="Proteomes" id="UP000295399"/>
    </source>
</evidence>
<reference evidence="2 3" key="1">
    <citation type="submission" date="2019-03" db="EMBL/GenBank/DDBJ databases">
        <title>Genomic Encyclopedia of Type Strains, Phase IV (KMG-IV): sequencing the most valuable type-strain genomes for metagenomic binning, comparative biology and taxonomic classification.</title>
        <authorList>
            <person name="Goeker M."/>
        </authorList>
    </citation>
    <scope>NUCLEOTIDE SEQUENCE [LARGE SCALE GENOMIC DNA]</scope>
    <source>
        <strain evidence="2 3">DSM 2132</strain>
    </source>
</reference>
<evidence type="ECO:0000256" key="1">
    <source>
        <dbReference type="SAM" id="MobiDB-lite"/>
    </source>
</evidence>
<gene>
    <name evidence="2" type="ORF">EV659_102212</name>
</gene>
<dbReference type="EMBL" id="SLXO01000002">
    <property type="protein sequence ID" value="TCP37805.1"/>
    <property type="molecule type" value="Genomic_DNA"/>
</dbReference>
<feature type="compositionally biased region" description="Basic residues" evidence="1">
    <location>
        <begin position="75"/>
        <end position="129"/>
    </location>
</feature>
<feature type="compositionally biased region" description="Polar residues" evidence="1">
    <location>
        <begin position="188"/>
        <end position="197"/>
    </location>
</feature>
<dbReference type="AlphaFoldDB" id="A0A4R2PUI5"/>
<feature type="compositionally biased region" description="Polar residues" evidence="1">
    <location>
        <begin position="150"/>
        <end position="159"/>
    </location>
</feature>
<organism evidence="2 3">
    <name type="scientific">Rhodothalassium salexigens DSM 2132</name>
    <dbReference type="NCBI Taxonomy" id="1188247"/>
    <lineage>
        <taxon>Bacteria</taxon>
        <taxon>Pseudomonadati</taxon>
        <taxon>Pseudomonadota</taxon>
        <taxon>Alphaproteobacteria</taxon>
        <taxon>Rhodothalassiales</taxon>
        <taxon>Rhodothalassiaceae</taxon>
        <taxon>Rhodothalassium</taxon>
    </lineage>
</organism>
<protein>
    <submittedName>
        <fullName evidence="2">Uncharacterized protein</fullName>
    </submittedName>
</protein>
<accession>A0A4R2PUI5</accession>
<feature type="compositionally biased region" description="Low complexity" evidence="1">
    <location>
        <begin position="8"/>
        <end position="20"/>
    </location>
</feature>
<feature type="region of interest" description="Disordered" evidence="1">
    <location>
        <begin position="1"/>
        <end position="217"/>
    </location>
</feature>
<name>A0A4R2PUI5_RHOSA</name>
<sequence>MAIRRRGAAATAPTPGDRAANGPGHHCSGQPGVTIRRPSAWAGKTAAMRRPRSRARPDGAAAHRPPAAAPPLARPTHRRSNAKRRVPGPRVRVRSGIRRDRRRRRRTRRPHRWHPRPGHLRLCRARGRTKACAGSAAGSRHSTHRVMSPPSHSVETTGTNRKERSEPRLSPAPVPFRKPNCAIRRGRSQTPPGSYSATPWRGADPGKSTRAITSNCH</sequence>
<evidence type="ECO:0000313" key="2">
    <source>
        <dbReference type="EMBL" id="TCP37805.1"/>
    </source>
</evidence>
<proteinExistence type="predicted"/>
<dbReference type="Proteomes" id="UP000295399">
    <property type="component" value="Unassembled WGS sequence"/>
</dbReference>